<feature type="compositionally biased region" description="Low complexity" evidence="6">
    <location>
        <begin position="30"/>
        <end position="51"/>
    </location>
</feature>
<comment type="caution">
    <text evidence="10">The sequence shown here is derived from an EMBL/GenBank/DDBJ whole genome shotgun (WGS) entry which is preliminary data.</text>
</comment>
<dbReference type="GO" id="GO:0004725">
    <property type="term" value="F:protein tyrosine phosphatase activity"/>
    <property type="evidence" value="ECO:0007669"/>
    <property type="project" value="UniProtKB-EC"/>
</dbReference>
<evidence type="ECO:0000313" key="11">
    <source>
        <dbReference type="Proteomes" id="UP001458880"/>
    </source>
</evidence>
<dbReference type="PANTHER" id="PTHR46198:SF4">
    <property type="entry name" value="PROTEIN-TYROSINE-PHOSPHATASE"/>
    <property type="match status" value="1"/>
</dbReference>
<dbReference type="InterPro" id="IPR008356">
    <property type="entry name" value="Tyr_Pase_KIM-con"/>
</dbReference>
<evidence type="ECO:0000256" key="5">
    <source>
        <dbReference type="PIRSR" id="PIRSR608356-50"/>
    </source>
</evidence>
<name>A0AAW1ISB8_POPJA</name>
<dbReference type="GO" id="GO:0005829">
    <property type="term" value="C:cytosol"/>
    <property type="evidence" value="ECO:0007669"/>
    <property type="project" value="TreeGrafter"/>
</dbReference>
<dbReference type="EC" id="3.1.3.48" evidence="1"/>
<dbReference type="CDD" id="cd00047">
    <property type="entry name" value="PTPc"/>
    <property type="match status" value="1"/>
</dbReference>
<dbReference type="SMART" id="SM00404">
    <property type="entry name" value="PTPc_motif"/>
    <property type="match status" value="1"/>
</dbReference>
<keyword evidence="2" id="KW-0597">Phosphoprotein</keyword>
<feature type="domain" description="Tyrosine-protein phosphatase" evidence="8">
    <location>
        <begin position="1175"/>
        <end position="1428"/>
    </location>
</feature>
<dbReference type="PROSITE" id="PS50055">
    <property type="entry name" value="TYR_PHOSPHATASE_PTP"/>
    <property type="match status" value="1"/>
</dbReference>
<feature type="transmembrane region" description="Helical" evidence="7">
    <location>
        <begin position="1053"/>
        <end position="1075"/>
    </location>
</feature>
<dbReference type="SUPFAM" id="SSF52799">
    <property type="entry name" value="(Phosphotyrosine protein) phosphatases II"/>
    <property type="match status" value="1"/>
</dbReference>
<dbReference type="GO" id="GO:0005886">
    <property type="term" value="C:plasma membrane"/>
    <property type="evidence" value="ECO:0007669"/>
    <property type="project" value="TreeGrafter"/>
</dbReference>
<reference evidence="10 11" key="1">
    <citation type="journal article" date="2024" name="BMC Genomics">
        <title>De novo assembly and annotation of Popillia japonica's genome with initial clues to its potential as an invasive pest.</title>
        <authorList>
            <person name="Cucini C."/>
            <person name="Boschi S."/>
            <person name="Funari R."/>
            <person name="Cardaioli E."/>
            <person name="Iannotti N."/>
            <person name="Marturano G."/>
            <person name="Paoli F."/>
            <person name="Bruttini M."/>
            <person name="Carapelli A."/>
            <person name="Frati F."/>
            <person name="Nardi F."/>
        </authorList>
    </citation>
    <scope>NUCLEOTIDE SEQUENCE [LARGE SCALE GENOMIC DNA]</scope>
    <source>
        <strain evidence="10">DMR45628</strain>
    </source>
</reference>
<evidence type="ECO:0000259" key="9">
    <source>
        <dbReference type="PROSITE" id="PS50056"/>
    </source>
</evidence>
<keyword evidence="7" id="KW-0812">Transmembrane</keyword>
<accession>A0AAW1ISB8</accession>
<gene>
    <name evidence="10" type="ORF">QE152_g34878</name>
</gene>
<dbReference type="InterPro" id="IPR003595">
    <property type="entry name" value="Tyr_Pase_cat"/>
</dbReference>
<evidence type="ECO:0000313" key="10">
    <source>
        <dbReference type="EMBL" id="KAK9692841.1"/>
    </source>
</evidence>
<dbReference type="PROSITE" id="PS00383">
    <property type="entry name" value="TYR_PHOSPHATASE_1"/>
    <property type="match status" value="1"/>
</dbReference>
<dbReference type="GO" id="GO:0030054">
    <property type="term" value="C:cell junction"/>
    <property type="evidence" value="ECO:0007669"/>
    <property type="project" value="TreeGrafter"/>
</dbReference>
<feature type="compositionally biased region" description="Polar residues" evidence="6">
    <location>
        <begin position="52"/>
        <end position="115"/>
    </location>
</feature>
<sequence length="1440" mass="161645">MKSLNSNYHTVITLLCISTSTLELPHRSQAPATTTTSAKATTEAQTATATTQKLSAISSKPKTDNSNSNQNAEQKQNRGSTKYSDYAYSTTEATKETSISKQNSQQTKSAKLTTMRNDRSLSLNTDKYNSPEFHSENNIYPETQVADKKYGNINKEKYTTEKTWEFGHFAEMELTTPKNDFFDSKYRQTQDDITRTFNDMLTTDRREILEDKYKEIHEEITKSMLVELTTPKDEQFDSRHEEIREDLSKTLEHIDNIFDEKEKKTAVDTIEKPAVNDTELVSVRYRNIQANEAKIKNKLRKDYVDETGLQMQLTSKYNSSQTIDAPGIVANTIPTHKDNESVKKLDLDQGETTVERISIEKPEKDPSTLFNNKIENELFHPLTTEGPEEKPYEHKNIYILKRGSTIQSREQSADKTLSTESGIPLDFYLPRSSNSDSNHSQNDTFVPKTTKKDKVANKTIKKELEVTPSDLDNKIPKYLPSTTISSIKTDTTTTNSVTLTSNKPATEEFTAETFYEVDNSSTTSELFISTESTIESESTTENFSTSENEHKNIYILKRGSTIQSREQSADKTLSTESGIPLDFYLPRSSNSDSNHSQNDTFVPKTTKKDKVANKTIKKELEVTPSDLDNKIPKYLPSTTISSIKTDTTTTNSVTLTSNKPATEEFTAETFYEVDNSSTTSELFISTESTIESESTTENFSTSETVNFYDISEAEVTSELSLDTESTSTKATTMEDVVYTESTTDKLQLLEHVTMQKDENITSQSDEKMVSSTMTIVTESQINKTTDKESITFAYNNSKNEIGYTTERILLNTIINESVKISTLVNNITEKIPVSVSLPEATNTTSAPNVKKNESVSSIMNEVTKPSSSTNNDATNNDFTNTKSTNWDSVTENVMHGEEIPTKENSTTQHSENDQTKQNEIACDRLAHEECENPDDGADYSDSNFKPNNAEEGNESDADLEENEHNQHSHTDENKLSTTINIALPTESVRQTTQDPVTTTSKTIAMTTTTSSPTPDLLATQIVRQTDLDADAKTDSIVSSEEDTDEDGGNGGKIAAIVISTIGGICLLLLVALLIIMKKRQKRFNYGQRCRPVSLDAYSMDNVSIHNSTRRKGVLMTSKRSYGNPAFEDPSLPTHLLNISELLKVSNNDESIKAEFEKIPQVTTKTNELPEGCDVKNRYANVIPLPETRVFLNPIEGVIGSDYINANYVTGPQGARHYYIACQAPMQNTVEDFWRMIWEQQSKVVLMITHLYESGVEKCIDYLPPSEVLDCHRLFGDYQVTLKKREVKDKYIISSLQLKNMVSNSWREVTHLWYMGWPEKGVPEEANSLIAFLIEARSCMKAGDNKAKETNNTNISNGLTAYMNPVVVHCSPGTGRTGTVIACDIAVREFELTRKVDIPKIVYRIRRDRASAVQTKEQYAYIYKVIQFYATKLTGGAFDSF</sequence>
<keyword evidence="7" id="KW-0472">Membrane</keyword>
<feature type="active site" description="Phosphocysteine intermediate" evidence="5">
    <location>
        <position position="1369"/>
    </location>
</feature>
<organism evidence="10 11">
    <name type="scientific">Popillia japonica</name>
    <name type="common">Japanese beetle</name>
    <dbReference type="NCBI Taxonomy" id="7064"/>
    <lineage>
        <taxon>Eukaryota</taxon>
        <taxon>Metazoa</taxon>
        <taxon>Ecdysozoa</taxon>
        <taxon>Arthropoda</taxon>
        <taxon>Hexapoda</taxon>
        <taxon>Insecta</taxon>
        <taxon>Pterygota</taxon>
        <taxon>Neoptera</taxon>
        <taxon>Endopterygota</taxon>
        <taxon>Coleoptera</taxon>
        <taxon>Polyphaga</taxon>
        <taxon>Scarabaeiformia</taxon>
        <taxon>Scarabaeidae</taxon>
        <taxon>Rutelinae</taxon>
        <taxon>Popillia</taxon>
    </lineage>
</organism>
<feature type="region of interest" description="Disordered" evidence="6">
    <location>
        <begin position="930"/>
        <end position="976"/>
    </location>
</feature>
<feature type="region of interest" description="Disordered" evidence="6">
    <location>
        <begin position="860"/>
        <end position="887"/>
    </location>
</feature>
<evidence type="ECO:0000256" key="4">
    <source>
        <dbReference type="ARBA" id="ARBA00022912"/>
    </source>
</evidence>
<evidence type="ECO:0000256" key="1">
    <source>
        <dbReference type="ARBA" id="ARBA00013064"/>
    </source>
</evidence>
<dbReference type="InterPro" id="IPR000387">
    <property type="entry name" value="Tyr_Pase_dom"/>
</dbReference>
<dbReference type="InterPro" id="IPR000242">
    <property type="entry name" value="PTP_cat"/>
</dbReference>
<keyword evidence="11" id="KW-1185">Reference proteome</keyword>
<evidence type="ECO:0000256" key="7">
    <source>
        <dbReference type="SAM" id="Phobius"/>
    </source>
</evidence>
<feature type="region of interest" description="Disordered" evidence="6">
    <location>
        <begin position="897"/>
        <end position="916"/>
    </location>
</feature>
<evidence type="ECO:0000256" key="6">
    <source>
        <dbReference type="SAM" id="MobiDB-lite"/>
    </source>
</evidence>
<dbReference type="PANTHER" id="PTHR46198">
    <property type="entry name" value="PROTEIN-TYROSINE-PHOSPHATASE"/>
    <property type="match status" value="1"/>
</dbReference>
<dbReference type="SMART" id="SM00194">
    <property type="entry name" value="PTPc"/>
    <property type="match status" value="1"/>
</dbReference>
<dbReference type="PRINTS" id="PR00700">
    <property type="entry name" value="PRTYPHPHTASE"/>
</dbReference>
<feature type="region of interest" description="Disordered" evidence="6">
    <location>
        <begin position="27"/>
        <end position="115"/>
    </location>
</feature>
<evidence type="ECO:0000256" key="3">
    <source>
        <dbReference type="ARBA" id="ARBA00022801"/>
    </source>
</evidence>
<dbReference type="GO" id="GO:0048666">
    <property type="term" value="P:neuron development"/>
    <property type="evidence" value="ECO:0007669"/>
    <property type="project" value="UniProtKB-ARBA"/>
</dbReference>
<dbReference type="InterPro" id="IPR029021">
    <property type="entry name" value="Prot-tyrosine_phosphatase-like"/>
</dbReference>
<dbReference type="InterPro" id="IPR016130">
    <property type="entry name" value="Tyr_Pase_AS"/>
</dbReference>
<keyword evidence="3" id="KW-0378">Hydrolase</keyword>
<keyword evidence="4" id="KW-0904">Protein phosphatase</keyword>
<dbReference type="Proteomes" id="UP001458880">
    <property type="component" value="Unassembled WGS sequence"/>
</dbReference>
<dbReference type="GO" id="GO:0007165">
    <property type="term" value="P:signal transduction"/>
    <property type="evidence" value="ECO:0007669"/>
    <property type="project" value="TreeGrafter"/>
</dbReference>
<dbReference type="GO" id="GO:0019901">
    <property type="term" value="F:protein kinase binding"/>
    <property type="evidence" value="ECO:0007669"/>
    <property type="project" value="TreeGrafter"/>
</dbReference>
<dbReference type="Gene3D" id="3.90.190.10">
    <property type="entry name" value="Protein tyrosine phosphatase superfamily"/>
    <property type="match status" value="1"/>
</dbReference>
<dbReference type="EMBL" id="JASPKY010000564">
    <property type="protein sequence ID" value="KAK9692841.1"/>
    <property type="molecule type" value="Genomic_DNA"/>
</dbReference>
<dbReference type="FunFam" id="3.90.190.10:FF:000098">
    <property type="entry name" value="Protein-tryrosine phosphatase"/>
    <property type="match status" value="1"/>
</dbReference>
<dbReference type="GO" id="GO:0009653">
    <property type="term" value="P:anatomical structure morphogenesis"/>
    <property type="evidence" value="ECO:0007669"/>
    <property type="project" value="UniProtKB-ARBA"/>
</dbReference>
<proteinExistence type="predicted"/>
<protein>
    <recommendedName>
        <fullName evidence="1">protein-tyrosine-phosphatase</fullName>
        <ecNumber evidence="1">3.1.3.48</ecNumber>
    </recommendedName>
</protein>
<feature type="domain" description="Tyrosine specific protein phosphatases" evidence="9">
    <location>
        <begin position="1364"/>
        <end position="1419"/>
    </location>
</feature>
<dbReference type="Pfam" id="PF00102">
    <property type="entry name" value="Y_phosphatase"/>
    <property type="match status" value="1"/>
</dbReference>
<keyword evidence="7" id="KW-1133">Transmembrane helix</keyword>
<feature type="compositionally biased region" description="Basic and acidic residues" evidence="6">
    <location>
        <begin position="962"/>
        <end position="974"/>
    </location>
</feature>
<evidence type="ECO:0000256" key="2">
    <source>
        <dbReference type="ARBA" id="ARBA00022553"/>
    </source>
</evidence>
<dbReference type="PROSITE" id="PS50056">
    <property type="entry name" value="TYR_PHOSPHATASE_2"/>
    <property type="match status" value="1"/>
</dbReference>
<feature type="compositionally biased region" description="Acidic residues" evidence="6">
    <location>
        <begin position="951"/>
        <end position="961"/>
    </location>
</feature>
<evidence type="ECO:0000259" key="8">
    <source>
        <dbReference type="PROSITE" id="PS50055"/>
    </source>
</evidence>
<feature type="compositionally biased region" description="Low complexity" evidence="6">
    <location>
        <begin position="869"/>
        <end position="881"/>
    </location>
</feature>